<comment type="similarity">
    <text evidence="4">Belongs to the unc-13 family.</text>
</comment>
<feature type="region of interest" description="Disordered" evidence="8">
    <location>
        <begin position="26"/>
        <end position="98"/>
    </location>
</feature>
<dbReference type="Gene3D" id="1.20.58.1100">
    <property type="match status" value="1"/>
</dbReference>
<dbReference type="InterPro" id="IPR014772">
    <property type="entry name" value="Munc13_dom-2"/>
</dbReference>
<feature type="domain" description="MHD1" evidence="10">
    <location>
        <begin position="825"/>
        <end position="946"/>
    </location>
</feature>
<keyword evidence="6" id="KW-0963">Cytoplasm</keyword>
<dbReference type="PANTHER" id="PTHR45999:SF4">
    <property type="entry name" value="UNC-13-4A, ISOFORM B"/>
    <property type="match status" value="1"/>
</dbReference>
<evidence type="ECO:0000313" key="12">
    <source>
        <dbReference type="EnsemblMetazoa" id="XP_029345611.1"/>
    </source>
</evidence>
<evidence type="ECO:0000256" key="3">
    <source>
        <dbReference type="ARBA" id="ARBA00004603"/>
    </source>
</evidence>
<dbReference type="Pfam" id="PF00168">
    <property type="entry name" value="C2"/>
    <property type="match status" value="3"/>
</dbReference>
<evidence type="ECO:0000256" key="2">
    <source>
        <dbReference type="ARBA" id="ARBA00004496"/>
    </source>
</evidence>
<dbReference type="EnsemblMetazoa" id="XM_029489751.1">
    <property type="protein sequence ID" value="XP_029345611.1"/>
    <property type="gene ID" value="LOC100163315"/>
</dbReference>
<feature type="region of interest" description="Disordered" evidence="8">
    <location>
        <begin position="311"/>
        <end position="365"/>
    </location>
</feature>
<evidence type="ECO:0000259" key="10">
    <source>
        <dbReference type="PROSITE" id="PS51258"/>
    </source>
</evidence>
<dbReference type="InterPro" id="IPR035892">
    <property type="entry name" value="C2_domain_sf"/>
</dbReference>
<dbReference type="Gene3D" id="1.10.357.50">
    <property type="match status" value="1"/>
</dbReference>
<evidence type="ECO:0000259" key="11">
    <source>
        <dbReference type="PROSITE" id="PS51259"/>
    </source>
</evidence>
<evidence type="ECO:0000256" key="8">
    <source>
        <dbReference type="SAM" id="MobiDB-lite"/>
    </source>
</evidence>
<reference evidence="13" key="1">
    <citation type="submission" date="2010-06" db="EMBL/GenBank/DDBJ databases">
        <authorList>
            <person name="Jiang H."/>
            <person name="Abraham K."/>
            <person name="Ali S."/>
            <person name="Alsbrooks S.L."/>
            <person name="Anim B.N."/>
            <person name="Anosike U.S."/>
            <person name="Attaway T."/>
            <person name="Bandaranaike D.P."/>
            <person name="Battles P.K."/>
            <person name="Bell S.N."/>
            <person name="Bell A.V."/>
            <person name="Beltran B."/>
            <person name="Bickham C."/>
            <person name="Bustamante Y."/>
            <person name="Caleb T."/>
            <person name="Canada A."/>
            <person name="Cardenas V."/>
            <person name="Carter K."/>
            <person name="Chacko J."/>
            <person name="Chandrabose M.N."/>
            <person name="Chavez D."/>
            <person name="Chavez A."/>
            <person name="Chen L."/>
            <person name="Chu H.-S."/>
            <person name="Claassen K.J."/>
            <person name="Cockrell R."/>
            <person name="Collins M."/>
            <person name="Cooper J.A."/>
            <person name="Cree A."/>
            <person name="Curry S.M."/>
            <person name="Da Y."/>
            <person name="Dao M.D."/>
            <person name="Das B."/>
            <person name="Davila M.-L."/>
            <person name="Davy-Carroll L."/>
            <person name="Denson S."/>
            <person name="Dinh H."/>
            <person name="Ebong V.E."/>
            <person name="Edwards J.R."/>
            <person name="Egan A."/>
            <person name="El-Daye J."/>
            <person name="Escobedo L."/>
            <person name="Fernandez S."/>
            <person name="Fernando P.R."/>
            <person name="Flagg N."/>
            <person name="Forbes L.D."/>
            <person name="Fowler R.G."/>
            <person name="Fu Q."/>
            <person name="Gabisi R.A."/>
            <person name="Ganer J."/>
            <person name="Garbino Pronczuk A."/>
            <person name="Garcia R.M."/>
            <person name="Garner T."/>
            <person name="Garrett T.E."/>
            <person name="Gonzalez D.A."/>
            <person name="Hamid H."/>
            <person name="Hawkins E.S."/>
            <person name="Hirani K."/>
            <person name="Hogues M.E."/>
            <person name="Hollins B."/>
            <person name="Hsiao C.-H."/>
            <person name="Jabil R."/>
            <person name="James M.L."/>
            <person name="Jhangiani S.N."/>
            <person name="Johnson B."/>
            <person name="Johnson Q."/>
            <person name="Joshi V."/>
            <person name="Kalu J.B."/>
            <person name="Kam C."/>
            <person name="Kashfia A."/>
            <person name="Keebler J."/>
            <person name="Kisamo H."/>
            <person name="Kovar C.L."/>
            <person name="Lago L.A."/>
            <person name="Lai C.-Y."/>
            <person name="Laidlaw J."/>
            <person name="Lara F."/>
            <person name="Le T.-K."/>
            <person name="Lee S.L."/>
            <person name="Legall F.H."/>
            <person name="Lemon S.J."/>
            <person name="Lewis L.R."/>
            <person name="Li B."/>
            <person name="Liu Y."/>
            <person name="Liu Y.-S."/>
            <person name="Lopez J."/>
            <person name="Lozado R.J."/>
            <person name="Lu J."/>
            <person name="Madu R.C."/>
            <person name="Maheshwari M."/>
            <person name="Maheshwari R."/>
            <person name="Malloy K."/>
            <person name="Martinez E."/>
            <person name="Mathew T."/>
            <person name="Mercado I.C."/>
            <person name="Mercado C."/>
            <person name="Meyer B."/>
            <person name="Montgomery K."/>
            <person name="Morgan M.B."/>
            <person name="Munidasa M."/>
            <person name="Nazareth L.V."/>
            <person name="Nelson J."/>
            <person name="Ng B.M."/>
            <person name="Nguyen N.B."/>
            <person name="Nguyen P.Q."/>
            <person name="Nguyen T."/>
            <person name="Obregon M."/>
            <person name="Okwuonu G.O."/>
            <person name="Onwere C.G."/>
            <person name="Orozco G."/>
            <person name="Parra A."/>
            <person name="Patel S."/>
            <person name="Patil S."/>
            <person name="Perez A."/>
            <person name="Perez Y."/>
            <person name="Pham C."/>
            <person name="Primus E.L."/>
            <person name="Pu L.-L."/>
            <person name="Puazo M."/>
            <person name="Qin X."/>
            <person name="Quiroz J.B."/>
            <person name="Reese J."/>
            <person name="Richards S."/>
            <person name="Rives C.M."/>
            <person name="Robberts R."/>
            <person name="Ruiz S.J."/>
            <person name="Ruiz M.J."/>
            <person name="Santibanez J."/>
            <person name="Schneider B.W."/>
            <person name="Sisson I."/>
            <person name="Smith M."/>
            <person name="Sodergren E."/>
            <person name="Song X.-Z."/>
            <person name="Song B.B."/>
            <person name="Summersgill H."/>
            <person name="Thelus R."/>
            <person name="Thornton R.D."/>
            <person name="Trejos Z.Y."/>
            <person name="Usmani K."/>
            <person name="Vattathil S."/>
            <person name="Villasana D."/>
            <person name="Walker D.L."/>
            <person name="Wang S."/>
            <person name="Wang K."/>
            <person name="White C.S."/>
            <person name="Williams A.C."/>
            <person name="Williamson J."/>
            <person name="Wilson K."/>
            <person name="Woghiren I.O."/>
            <person name="Woodworth J.R."/>
            <person name="Worley K.C."/>
            <person name="Wright R.A."/>
            <person name="Wu W."/>
            <person name="Young L."/>
            <person name="Zhang L."/>
            <person name="Zhang J."/>
            <person name="Zhu Y."/>
            <person name="Muzny D.M."/>
            <person name="Weinstock G."/>
            <person name="Gibbs R.A."/>
        </authorList>
    </citation>
    <scope>NUCLEOTIDE SEQUENCE [LARGE SCALE GENOMIC DNA]</scope>
    <source>
        <strain evidence="13">LSR1</strain>
    </source>
</reference>
<evidence type="ECO:0000256" key="7">
    <source>
        <dbReference type="ARBA" id="ARBA00022753"/>
    </source>
</evidence>
<comment type="subcellular location">
    <subcellularLocation>
        <location evidence="2">Cytoplasm</location>
    </subcellularLocation>
    <subcellularLocation>
        <location evidence="3">Late endosome</location>
    </subcellularLocation>
    <subcellularLocation>
        <location evidence="1">Recycling endosome</location>
    </subcellularLocation>
</comment>
<evidence type="ECO:0000256" key="4">
    <source>
        <dbReference type="ARBA" id="ARBA00005823"/>
    </source>
</evidence>
<reference evidence="12" key="2">
    <citation type="submission" date="2022-06" db="UniProtKB">
        <authorList>
            <consortium name="EnsemblMetazoa"/>
        </authorList>
    </citation>
    <scope>IDENTIFICATION</scope>
</reference>
<organism evidence="12 13">
    <name type="scientific">Acyrthosiphon pisum</name>
    <name type="common">Pea aphid</name>
    <dbReference type="NCBI Taxonomy" id="7029"/>
    <lineage>
        <taxon>Eukaryota</taxon>
        <taxon>Metazoa</taxon>
        <taxon>Ecdysozoa</taxon>
        <taxon>Arthropoda</taxon>
        <taxon>Hexapoda</taxon>
        <taxon>Insecta</taxon>
        <taxon>Pterygota</taxon>
        <taxon>Neoptera</taxon>
        <taxon>Paraneoptera</taxon>
        <taxon>Hemiptera</taxon>
        <taxon>Sternorrhyncha</taxon>
        <taxon>Aphidomorpha</taxon>
        <taxon>Aphidoidea</taxon>
        <taxon>Aphididae</taxon>
        <taxon>Macrosiphini</taxon>
        <taxon>Acyrthosiphon</taxon>
    </lineage>
</organism>
<keyword evidence="7" id="KW-0967">Endosome</keyword>
<dbReference type="GO" id="GO:0005770">
    <property type="term" value="C:late endosome"/>
    <property type="evidence" value="ECO:0007669"/>
    <property type="project" value="UniProtKB-SubCell"/>
</dbReference>
<feature type="domain" description="C2" evidence="9">
    <location>
        <begin position="1180"/>
        <end position="1309"/>
    </location>
</feature>
<dbReference type="PANTHER" id="PTHR45999">
    <property type="entry name" value="UNC-13-4A, ISOFORM B"/>
    <property type="match status" value="1"/>
</dbReference>
<name>A0A8R2JSE0_ACYPI</name>
<evidence type="ECO:0000259" key="9">
    <source>
        <dbReference type="PROSITE" id="PS50004"/>
    </source>
</evidence>
<feature type="region of interest" description="Disordered" evidence="8">
    <location>
        <begin position="145"/>
        <end position="165"/>
    </location>
</feature>
<dbReference type="OrthoDB" id="7976202at2759"/>
<dbReference type="GO" id="GO:0099503">
    <property type="term" value="C:secretory vesicle"/>
    <property type="evidence" value="ECO:0007669"/>
    <property type="project" value="TreeGrafter"/>
</dbReference>
<dbReference type="CDD" id="cd04009">
    <property type="entry name" value="C2B_Munc13-like"/>
    <property type="match status" value="1"/>
</dbReference>
<feature type="domain" description="MHD2" evidence="11">
    <location>
        <begin position="1060"/>
        <end position="1170"/>
    </location>
</feature>
<dbReference type="PROSITE" id="PS51258">
    <property type="entry name" value="MHD1"/>
    <property type="match status" value="1"/>
</dbReference>
<dbReference type="CTD" id="38801"/>
<dbReference type="SMART" id="SM00239">
    <property type="entry name" value="C2"/>
    <property type="match status" value="2"/>
</dbReference>
<sequence>MSFFSSLQQIVTSSVANLNLSPKRFSLSKESGPDGDDAPPAVVAASTATSSRSASTGSVSGIPRIVTPQGNGGSCVRSSGPRRTGSFRQISQPRNPMAFCRRRNSWPEIDQTASSGVHDTDGSFFEKYSSLQWKLDQRRLQMIKDSRQDESPPPEHSVGVIPPPVSSIQPKEMENLYMDVLYTIKYKVGADTELSAHRDQLYVYAQKAFDVTPEQHRRYMAIVHEEKPPIVVLHVTVVEAEGLEAKDANGYSDPYCLLGLMRRTDENAARLAEGSAEECSTVLSPVALMAGIIGFSDPYCMLGIQPGMVSPQPGAGLPPSPANSPSPYQPPLSPRPAHTTARTLSEGGIDLPDGRHDHHDKLRKHHSFRLSFKRKERGGGSGGSVYGCREHRDSISAVPARFIQATSVRRETLNPKWGENFMFDIDDVTSDILHLDIWDHDDESSVLDAVSKLNEVRGVKGLGRFFKQIAQSARSGSQDDFLGCINIPIQDVPSTGLDKWYQLEARSQRSNIQGNIRLKLWLSTREDHGQANTQNHFDNWTDVRRNERLLTIFADYEMSLTKSSLWNGELCHEATSILHQHAVQSGVSELQLAVIRWLAFSHIPSIDPQFLLKQLSQLEAAWGEQTLTVEEEDWLADSFNVFLDYSMQLIRKYRKLFPPYHHVSMNRLEYILRCLSRLSLSKAYGKCCPFNKDIRGEIGNALRLGTNEWYEENRKFMASGQHDPETRLKGFVRLVTSVLIDLQKGVEHYNVLFENINGVFYYAAIYKQHEKLLTKGFSNHLDIIIELSNDLSQEIAPICKKVKGADFGMDTPLSPTNSETGESLFELYLAVQEFIRYREHLNASDYQGLSTQCYYHWFEPALEKWLDLAKLKIVQRAKKALELSTICQGEMIVKHSTSSNDVVTALCHMKEFWKHLAWPDLIQSYNFVLKLLDAMCEAVLFYAQLVHQRLKDSGFYDDVSAFKTSDEVCAALNDLEYVWRTVASMPDDLHLETVVSAVEATGEATADQCRADVTSLLDPVFNQYGTYSMLIVGRIAVRMQAPLKKCIFHLAWSPDTLPTTDAIVPLQEYLDSHLISLNTNLIPKNFHKVLNGVWEVTVYELGHQMDGGSGDTKMSGFYERLYEALELLVEFFHAEGNGLPPEILTGSVYRAVKQRLKLHKTDTDTLIELYYEDRLMEQQRVKEANYGVLSVRAYYHHDSLCVEVLKARDVIPLDPNGFSDPFVIVELLPKSMFPYSAEQYTDVKKKTLNPLFDECFEFAVSMDQCRHESAMILFTVMDHDVITSNDFAGESFLSLNSIPGVLSPLPHDINAIDRVDLILMHQQNKGHPILHTLDARHEDKVAQDFVKKQRVRTTNS</sequence>
<dbReference type="GO" id="GO:0006887">
    <property type="term" value="P:exocytosis"/>
    <property type="evidence" value="ECO:0007669"/>
    <property type="project" value="UniProtKB-KW"/>
</dbReference>
<evidence type="ECO:0000256" key="1">
    <source>
        <dbReference type="ARBA" id="ARBA00004172"/>
    </source>
</evidence>
<dbReference type="GO" id="GO:0055037">
    <property type="term" value="C:recycling endosome"/>
    <property type="evidence" value="ECO:0007669"/>
    <property type="project" value="UniProtKB-SubCell"/>
</dbReference>
<proteinExistence type="inferred from homology"/>
<dbReference type="InterPro" id="IPR010439">
    <property type="entry name" value="MUN_dom"/>
</dbReference>
<dbReference type="GeneID" id="100163315"/>
<dbReference type="InterPro" id="IPR014770">
    <property type="entry name" value="Munc13_1"/>
</dbReference>
<dbReference type="PROSITE" id="PS50004">
    <property type="entry name" value="C2"/>
    <property type="match status" value="2"/>
</dbReference>
<accession>A0A8R2JSE0</accession>
<dbReference type="CDD" id="cd08676">
    <property type="entry name" value="C2A_Munc13-like"/>
    <property type="match status" value="1"/>
</dbReference>
<dbReference type="PROSITE" id="PS51259">
    <property type="entry name" value="MHD2"/>
    <property type="match status" value="1"/>
</dbReference>
<evidence type="ECO:0000256" key="6">
    <source>
        <dbReference type="ARBA" id="ARBA00022490"/>
    </source>
</evidence>
<dbReference type="SUPFAM" id="SSF49562">
    <property type="entry name" value="C2 domain (Calcium/lipid-binding domain, CaLB)"/>
    <property type="match status" value="3"/>
</dbReference>
<keyword evidence="13" id="KW-1185">Reference proteome</keyword>
<feature type="domain" description="C2" evidence="9">
    <location>
        <begin position="214"/>
        <end position="501"/>
    </location>
</feature>
<protein>
    <recommendedName>
        <fullName evidence="14">BAI1-associated protein 3</fullName>
    </recommendedName>
</protein>
<dbReference type="KEGG" id="api:100163315"/>
<dbReference type="Pfam" id="PF06292">
    <property type="entry name" value="MUN"/>
    <property type="match status" value="1"/>
</dbReference>
<keyword evidence="5" id="KW-0268">Exocytosis</keyword>
<feature type="compositionally biased region" description="Low complexity" evidence="8">
    <location>
        <begin position="38"/>
        <end position="60"/>
    </location>
</feature>
<dbReference type="InterPro" id="IPR052095">
    <property type="entry name" value="UNC-13_domain"/>
</dbReference>
<dbReference type="InterPro" id="IPR000008">
    <property type="entry name" value="C2_dom"/>
</dbReference>
<dbReference type="Proteomes" id="UP000007819">
    <property type="component" value="Chromosome A2"/>
</dbReference>
<evidence type="ECO:0000313" key="13">
    <source>
        <dbReference type="Proteomes" id="UP000007819"/>
    </source>
</evidence>
<feature type="compositionally biased region" description="Pro residues" evidence="8">
    <location>
        <begin position="316"/>
        <end position="334"/>
    </location>
</feature>
<evidence type="ECO:0008006" key="14">
    <source>
        <dbReference type="Google" id="ProtNLM"/>
    </source>
</evidence>
<evidence type="ECO:0000256" key="5">
    <source>
        <dbReference type="ARBA" id="ARBA00022483"/>
    </source>
</evidence>
<dbReference type="RefSeq" id="XP_029345611.1">
    <property type="nucleotide sequence ID" value="XM_029489751.1"/>
</dbReference>
<dbReference type="Gene3D" id="2.60.40.150">
    <property type="entry name" value="C2 domain"/>
    <property type="match status" value="3"/>
</dbReference>